<sequence>MKKSLLLILVLLLSVSLFGCMNNGTGDKSNQDGASQGETENNQKNDETAVKKLVEDFGRQLQAVSLQAPQDILEKSMQEQYGAFVSPNLLKIWLADPLNAPGRLTSSPWPERIEIKSIEKLSETQYKVQGEVIEMTSAEKEHGGSFGKYDITLVVEKINDRWLINDATMGPEKVSSAVQYQNTEFGFSFSLPDSWKGYSIVTDKWQGVAIVGEKEGEVIETGPIISIRHPDWTKENPRQDIPIMIFTAAQWQSLQKEEFNVGAAPMGPTELGKNTSYIFALPARYNYAFPTGFEEVEKILEGKPLQTN</sequence>
<evidence type="ECO:0008006" key="5">
    <source>
        <dbReference type="Google" id="ProtNLM"/>
    </source>
</evidence>
<keyword evidence="4" id="KW-1185">Reference proteome</keyword>
<dbReference type="EMBL" id="JANPWE010000007">
    <property type="protein sequence ID" value="MCR6546424.1"/>
    <property type="molecule type" value="Genomic_DNA"/>
</dbReference>
<feature type="chain" id="PRO_5047056569" description="Lipoprotein" evidence="2">
    <location>
        <begin position="20"/>
        <end position="308"/>
    </location>
</feature>
<dbReference type="PROSITE" id="PS51257">
    <property type="entry name" value="PROKAR_LIPOPROTEIN"/>
    <property type="match status" value="1"/>
</dbReference>
<feature type="region of interest" description="Disordered" evidence="1">
    <location>
        <begin position="27"/>
        <end position="46"/>
    </location>
</feature>
<evidence type="ECO:0000256" key="1">
    <source>
        <dbReference type="SAM" id="MobiDB-lite"/>
    </source>
</evidence>
<accession>A0ABT1Y6B5</accession>
<gene>
    <name evidence="3" type="ORF">NVS47_13035</name>
</gene>
<feature type="signal peptide" evidence="2">
    <location>
        <begin position="1"/>
        <end position="19"/>
    </location>
</feature>
<name>A0ABT1Y6B5_9FIRM</name>
<protein>
    <recommendedName>
        <fullName evidence="5">Lipoprotein</fullName>
    </recommendedName>
</protein>
<evidence type="ECO:0000313" key="4">
    <source>
        <dbReference type="Proteomes" id="UP001524944"/>
    </source>
</evidence>
<evidence type="ECO:0000313" key="3">
    <source>
        <dbReference type="EMBL" id="MCR6546424.1"/>
    </source>
</evidence>
<feature type="compositionally biased region" description="Polar residues" evidence="1">
    <location>
        <begin position="27"/>
        <end position="40"/>
    </location>
</feature>
<comment type="caution">
    <text evidence="3">The sequence shown here is derived from an EMBL/GenBank/DDBJ whole genome shotgun (WGS) entry which is preliminary data.</text>
</comment>
<reference evidence="3 4" key="1">
    <citation type="submission" date="2022-08" db="EMBL/GenBank/DDBJ databases">
        <title>Proteogenomics of the novel Dehalobacterium formicoaceticum strain EZ94 highlights a key role of methyltransferases during anaerobic dichloromethane degradation.</title>
        <authorList>
            <person name="Wasmund K."/>
        </authorList>
    </citation>
    <scope>NUCLEOTIDE SEQUENCE [LARGE SCALE GENOMIC DNA]</scope>
    <source>
        <strain evidence="3 4">EZ94</strain>
    </source>
</reference>
<organism evidence="3 4">
    <name type="scientific">Dehalobacterium formicoaceticum</name>
    <dbReference type="NCBI Taxonomy" id="51515"/>
    <lineage>
        <taxon>Bacteria</taxon>
        <taxon>Bacillati</taxon>
        <taxon>Bacillota</taxon>
        <taxon>Clostridia</taxon>
        <taxon>Eubacteriales</taxon>
        <taxon>Peptococcaceae</taxon>
        <taxon>Dehalobacterium</taxon>
    </lineage>
</organism>
<keyword evidence="2" id="KW-0732">Signal</keyword>
<dbReference type="Proteomes" id="UP001524944">
    <property type="component" value="Unassembled WGS sequence"/>
</dbReference>
<proteinExistence type="predicted"/>
<evidence type="ECO:0000256" key="2">
    <source>
        <dbReference type="SAM" id="SignalP"/>
    </source>
</evidence>
<dbReference type="RefSeq" id="WP_257913861.1">
    <property type="nucleotide sequence ID" value="NZ_JANPWE010000007.1"/>
</dbReference>